<protein>
    <submittedName>
        <fullName evidence="1">Uncharacterized protein</fullName>
    </submittedName>
</protein>
<evidence type="ECO:0000313" key="1">
    <source>
        <dbReference type="EMBL" id="ARB14972.1"/>
    </source>
</evidence>
<name>A0A1V0EDH4_9CAUD</name>
<gene>
    <name evidence="1" type="ORF">Ccr32_gp053</name>
</gene>
<evidence type="ECO:0000313" key="2">
    <source>
        <dbReference type="Proteomes" id="UP000222485"/>
    </source>
</evidence>
<sequence>MPNGMPFGRDGFPRVEKIDAVRNIVTFHTGETAPITSYLAGGEEVGNPLRAQVIVCGPYRGKWLVIPVEEGDI</sequence>
<proteinExistence type="predicted"/>
<accession>A0A1V0EDH4</accession>
<dbReference type="Proteomes" id="UP000222485">
    <property type="component" value="Genome"/>
</dbReference>
<dbReference type="EMBL" id="KY555146">
    <property type="protein sequence ID" value="ARB14972.1"/>
    <property type="molecule type" value="Genomic_DNA"/>
</dbReference>
<reference evidence="2" key="1">
    <citation type="journal article" date="2017" name="Curr. Microbiol.">
        <title>Genomic Diversity of Type B3 Bacteriophages of Caulobacter crescentus.</title>
        <authorList>
            <person name="Ash K.T."/>
            <person name="Drake K.M."/>
            <person name="Gibbs W.S."/>
            <person name="Ely B."/>
        </authorList>
    </citation>
    <scope>NUCLEOTIDE SEQUENCE [LARGE SCALE GENOMIC DNA]</scope>
</reference>
<organism evidence="1 2">
    <name type="scientific">Caulobacter phage Ccr32</name>
    <dbReference type="NCBI Taxonomy" id="1959738"/>
    <lineage>
        <taxon>Viruses</taxon>
        <taxon>Duplodnaviria</taxon>
        <taxon>Heunggongvirae</taxon>
        <taxon>Uroviricota</taxon>
        <taxon>Caudoviricetes</taxon>
        <taxon>Jeanschmidtviridae</taxon>
        <taxon>Shapirovirus</taxon>
        <taxon>Shapirovirus cbk</taxon>
    </lineage>
</organism>